<feature type="transmembrane region" description="Helical" evidence="1">
    <location>
        <begin position="34"/>
        <end position="54"/>
    </location>
</feature>
<dbReference type="Proteomes" id="UP001057998">
    <property type="component" value="Chromosome 1"/>
</dbReference>
<dbReference type="RefSeq" id="WP_255390594.1">
    <property type="nucleotide sequence ID" value="NZ_CP101508.1"/>
</dbReference>
<reference evidence="3" key="1">
    <citation type="submission" date="2022-07" db="EMBL/GenBank/DDBJ databases">
        <title>Genome sequencing of Photobacterium atrarenae GJH2-4.</title>
        <authorList>
            <person name="Park S.-J."/>
        </authorList>
    </citation>
    <scope>NUCLEOTIDE SEQUENCE</scope>
    <source>
        <strain evidence="3">GJH2-4</strain>
    </source>
</reference>
<evidence type="ECO:0000259" key="2">
    <source>
        <dbReference type="Pfam" id="PF05232"/>
    </source>
</evidence>
<dbReference type="InterPro" id="IPR007896">
    <property type="entry name" value="BTP_bacteria"/>
</dbReference>
<feature type="domain" description="Chlorhexidine efflux transporter" evidence="2">
    <location>
        <begin position="1"/>
        <end position="63"/>
    </location>
</feature>
<sequence>MSIKERILHSILFECFALLIMMLGASLFTRHDPAMVGGVGFALSLIAMAWNYLYNLMFDQIFGHERIARPLKMRAGHALGFELGLLVVTIPLLMWVLQLDFWAVLILDLGVVVFFLVYAMVFNWAYDLIRVKWQAKLKFVQS</sequence>
<feature type="domain" description="Chlorhexidine efflux transporter" evidence="2">
    <location>
        <begin position="69"/>
        <end position="130"/>
    </location>
</feature>
<dbReference type="NCBIfam" id="NF033664">
    <property type="entry name" value="PACE_transport"/>
    <property type="match status" value="1"/>
</dbReference>
<evidence type="ECO:0000256" key="1">
    <source>
        <dbReference type="SAM" id="Phobius"/>
    </source>
</evidence>
<proteinExistence type="predicted"/>
<keyword evidence="1" id="KW-1133">Transmembrane helix</keyword>
<evidence type="ECO:0000313" key="4">
    <source>
        <dbReference type="Proteomes" id="UP001057998"/>
    </source>
</evidence>
<protein>
    <submittedName>
        <fullName evidence="3">PACE efflux transporter</fullName>
    </submittedName>
</protein>
<feature type="transmembrane region" description="Helical" evidence="1">
    <location>
        <begin position="75"/>
        <end position="95"/>
    </location>
</feature>
<organism evidence="3 4">
    <name type="scientific">Photobacterium atrarenae</name>
    <dbReference type="NCBI Taxonomy" id="865757"/>
    <lineage>
        <taxon>Bacteria</taxon>
        <taxon>Pseudomonadati</taxon>
        <taxon>Pseudomonadota</taxon>
        <taxon>Gammaproteobacteria</taxon>
        <taxon>Vibrionales</taxon>
        <taxon>Vibrionaceae</taxon>
        <taxon>Photobacterium</taxon>
    </lineage>
</organism>
<dbReference type="InterPro" id="IPR058208">
    <property type="entry name" value="PACE"/>
</dbReference>
<keyword evidence="1" id="KW-0472">Membrane</keyword>
<feature type="transmembrane region" description="Helical" evidence="1">
    <location>
        <begin position="7"/>
        <end position="28"/>
    </location>
</feature>
<dbReference type="EMBL" id="CP101508">
    <property type="protein sequence ID" value="UTV29267.1"/>
    <property type="molecule type" value="Genomic_DNA"/>
</dbReference>
<name>A0ABY5GJ74_9GAMM</name>
<accession>A0ABY5GJ74</accession>
<evidence type="ECO:0000313" key="3">
    <source>
        <dbReference type="EMBL" id="UTV29267.1"/>
    </source>
</evidence>
<feature type="transmembrane region" description="Helical" evidence="1">
    <location>
        <begin position="101"/>
        <end position="126"/>
    </location>
</feature>
<keyword evidence="1" id="KW-0812">Transmembrane</keyword>
<keyword evidence="4" id="KW-1185">Reference proteome</keyword>
<gene>
    <name evidence="3" type="ORF">NNL38_07705</name>
</gene>
<dbReference type="Pfam" id="PF05232">
    <property type="entry name" value="BTP"/>
    <property type="match status" value="2"/>
</dbReference>